<comment type="caution">
    <text evidence="11">The sequence shown here is derived from an EMBL/GenBank/DDBJ whole genome shotgun (WGS) entry which is preliminary data.</text>
</comment>
<reference evidence="11" key="1">
    <citation type="journal article" date="2023" name="Mol. Phylogenet. Evol.">
        <title>Genome-scale phylogeny and comparative genomics of the fungal order Sordariales.</title>
        <authorList>
            <person name="Hensen N."/>
            <person name="Bonometti L."/>
            <person name="Westerberg I."/>
            <person name="Brannstrom I.O."/>
            <person name="Guillou S."/>
            <person name="Cros-Aarteil S."/>
            <person name="Calhoun S."/>
            <person name="Haridas S."/>
            <person name="Kuo A."/>
            <person name="Mondo S."/>
            <person name="Pangilinan J."/>
            <person name="Riley R."/>
            <person name="LaButti K."/>
            <person name="Andreopoulos B."/>
            <person name="Lipzen A."/>
            <person name="Chen C."/>
            <person name="Yan M."/>
            <person name="Daum C."/>
            <person name="Ng V."/>
            <person name="Clum A."/>
            <person name="Steindorff A."/>
            <person name="Ohm R.A."/>
            <person name="Martin F."/>
            <person name="Silar P."/>
            <person name="Natvig D.O."/>
            <person name="Lalanne C."/>
            <person name="Gautier V."/>
            <person name="Ament-Velasquez S.L."/>
            <person name="Kruys A."/>
            <person name="Hutchinson M.I."/>
            <person name="Powell A.J."/>
            <person name="Barry K."/>
            <person name="Miller A.N."/>
            <person name="Grigoriev I.V."/>
            <person name="Debuchy R."/>
            <person name="Gladieux P."/>
            <person name="Hiltunen Thoren M."/>
            <person name="Johannesson H."/>
        </authorList>
    </citation>
    <scope>NUCLEOTIDE SEQUENCE</scope>
    <source>
        <strain evidence="11">PSN293</strain>
    </source>
</reference>
<protein>
    <recommendedName>
        <fullName evidence="1">non-specific serine/threonine protein kinase</fullName>
        <ecNumber evidence="1">2.7.11.1</ecNumber>
    </recommendedName>
</protein>
<dbReference type="PROSITE" id="PS50011">
    <property type="entry name" value="PROTEIN_KINASE_DOM"/>
    <property type="match status" value="1"/>
</dbReference>
<dbReference type="EMBL" id="MU858046">
    <property type="protein sequence ID" value="KAK4219884.1"/>
    <property type="molecule type" value="Genomic_DNA"/>
</dbReference>
<comment type="catalytic activity">
    <reaction evidence="8">
        <text>L-seryl-[protein] + ATP = O-phospho-L-seryl-[protein] + ADP + H(+)</text>
        <dbReference type="Rhea" id="RHEA:17989"/>
        <dbReference type="Rhea" id="RHEA-COMP:9863"/>
        <dbReference type="Rhea" id="RHEA-COMP:11604"/>
        <dbReference type="ChEBI" id="CHEBI:15378"/>
        <dbReference type="ChEBI" id="CHEBI:29999"/>
        <dbReference type="ChEBI" id="CHEBI:30616"/>
        <dbReference type="ChEBI" id="CHEBI:83421"/>
        <dbReference type="ChEBI" id="CHEBI:456216"/>
        <dbReference type="EC" id="2.7.11.1"/>
    </reaction>
</comment>
<evidence type="ECO:0000256" key="8">
    <source>
        <dbReference type="ARBA" id="ARBA00048679"/>
    </source>
</evidence>
<dbReference type="PANTHER" id="PTHR43671:SF98">
    <property type="entry name" value="SERINE_THREONINE-PROTEIN KINASE NEK11"/>
    <property type="match status" value="1"/>
</dbReference>
<keyword evidence="4" id="KW-0547">Nucleotide-binding</keyword>
<dbReference type="GO" id="GO:0005524">
    <property type="term" value="F:ATP binding"/>
    <property type="evidence" value="ECO:0007669"/>
    <property type="project" value="UniProtKB-KW"/>
</dbReference>
<evidence type="ECO:0000313" key="12">
    <source>
        <dbReference type="Proteomes" id="UP001301769"/>
    </source>
</evidence>
<evidence type="ECO:0000256" key="1">
    <source>
        <dbReference type="ARBA" id="ARBA00012513"/>
    </source>
</evidence>
<feature type="compositionally biased region" description="Low complexity" evidence="9">
    <location>
        <begin position="13"/>
        <end position="24"/>
    </location>
</feature>
<feature type="compositionally biased region" description="Low complexity" evidence="9">
    <location>
        <begin position="38"/>
        <end position="52"/>
    </location>
</feature>
<keyword evidence="6" id="KW-0067">ATP-binding</keyword>
<feature type="compositionally biased region" description="Gly residues" evidence="9">
    <location>
        <begin position="543"/>
        <end position="553"/>
    </location>
</feature>
<feature type="compositionally biased region" description="Polar residues" evidence="9">
    <location>
        <begin position="27"/>
        <end position="37"/>
    </location>
</feature>
<dbReference type="AlphaFoldDB" id="A0AAN6YIS9"/>
<name>A0AAN6YIS9_9PEZI</name>
<dbReference type="InterPro" id="IPR050660">
    <property type="entry name" value="NEK_Ser/Thr_kinase"/>
</dbReference>
<comment type="catalytic activity">
    <reaction evidence="7">
        <text>L-threonyl-[protein] + ATP = O-phospho-L-threonyl-[protein] + ADP + H(+)</text>
        <dbReference type="Rhea" id="RHEA:46608"/>
        <dbReference type="Rhea" id="RHEA-COMP:11060"/>
        <dbReference type="Rhea" id="RHEA-COMP:11605"/>
        <dbReference type="ChEBI" id="CHEBI:15378"/>
        <dbReference type="ChEBI" id="CHEBI:30013"/>
        <dbReference type="ChEBI" id="CHEBI:30616"/>
        <dbReference type="ChEBI" id="CHEBI:61977"/>
        <dbReference type="ChEBI" id="CHEBI:456216"/>
        <dbReference type="EC" id="2.7.11.1"/>
    </reaction>
</comment>
<feature type="region of interest" description="Disordered" evidence="9">
    <location>
        <begin position="1"/>
        <end position="60"/>
    </location>
</feature>
<dbReference type="GO" id="GO:0004674">
    <property type="term" value="F:protein serine/threonine kinase activity"/>
    <property type="evidence" value="ECO:0007669"/>
    <property type="project" value="UniProtKB-KW"/>
</dbReference>
<keyword evidence="5 11" id="KW-0418">Kinase</keyword>
<dbReference type="EC" id="2.7.11.1" evidence="1"/>
<keyword evidence="12" id="KW-1185">Reference proteome</keyword>
<reference evidence="11" key="2">
    <citation type="submission" date="2023-05" db="EMBL/GenBank/DDBJ databases">
        <authorList>
            <consortium name="Lawrence Berkeley National Laboratory"/>
            <person name="Steindorff A."/>
            <person name="Hensen N."/>
            <person name="Bonometti L."/>
            <person name="Westerberg I."/>
            <person name="Brannstrom I.O."/>
            <person name="Guillou S."/>
            <person name="Cros-Aarteil S."/>
            <person name="Calhoun S."/>
            <person name="Haridas S."/>
            <person name="Kuo A."/>
            <person name="Mondo S."/>
            <person name="Pangilinan J."/>
            <person name="Riley R."/>
            <person name="Labutti K."/>
            <person name="Andreopoulos B."/>
            <person name="Lipzen A."/>
            <person name="Chen C."/>
            <person name="Yanf M."/>
            <person name="Daum C."/>
            <person name="Ng V."/>
            <person name="Clum A."/>
            <person name="Ohm R."/>
            <person name="Martin F."/>
            <person name="Silar P."/>
            <person name="Natvig D."/>
            <person name="Lalanne C."/>
            <person name="Gautier V."/>
            <person name="Ament-Velasquez S.L."/>
            <person name="Kruys A."/>
            <person name="Hutchinson M.I."/>
            <person name="Powell A.J."/>
            <person name="Barry K."/>
            <person name="Miller A.N."/>
            <person name="Grigoriev I.V."/>
            <person name="Debuchy R."/>
            <person name="Gladieux P."/>
            <person name="Thoren M.H."/>
            <person name="Johannesson H."/>
        </authorList>
    </citation>
    <scope>NUCLEOTIDE SEQUENCE</scope>
    <source>
        <strain evidence="11">PSN293</strain>
    </source>
</reference>
<dbReference type="PANTHER" id="PTHR43671">
    <property type="entry name" value="SERINE/THREONINE-PROTEIN KINASE NEK"/>
    <property type="match status" value="1"/>
</dbReference>
<feature type="region of interest" description="Disordered" evidence="9">
    <location>
        <begin position="531"/>
        <end position="582"/>
    </location>
</feature>
<dbReference type="CDD" id="cd00180">
    <property type="entry name" value="PKc"/>
    <property type="match status" value="1"/>
</dbReference>
<keyword evidence="2" id="KW-0723">Serine/threonine-protein kinase</keyword>
<evidence type="ECO:0000256" key="6">
    <source>
        <dbReference type="ARBA" id="ARBA00022840"/>
    </source>
</evidence>
<dbReference type="GO" id="GO:0005634">
    <property type="term" value="C:nucleus"/>
    <property type="evidence" value="ECO:0007669"/>
    <property type="project" value="TreeGrafter"/>
</dbReference>
<evidence type="ECO:0000256" key="3">
    <source>
        <dbReference type="ARBA" id="ARBA00022679"/>
    </source>
</evidence>
<evidence type="ECO:0000256" key="4">
    <source>
        <dbReference type="ARBA" id="ARBA00022741"/>
    </source>
</evidence>
<dbReference type="Gene3D" id="1.10.510.10">
    <property type="entry name" value="Transferase(Phosphotransferase) domain 1"/>
    <property type="match status" value="1"/>
</dbReference>
<evidence type="ECO:0000259" key="10">
    <source>
        <dbReference type="PROSITE" id="PS50011"/>
    </source>
</evidence>
<dbReference type="SUPFAM" id="SSF56112">
    <property type="entry name" value="Protein kinase-like (PK-like)"/>
    <property type="match status" value="1"/>
</dbReference>
<dbReference type="Gene3D" id="3.30.200.20">
    <property type="entry name" value="Phosphorylase Kinase, domain 1"/>
    <property type="match status" value="1"/>
</dbReference>
<keyword evidence="3" id="KW-0808">Transferase</keyword>
<feature type="domain" description="Protein kinase" evidence="10">
    <location>
        <begin position="121"/>
        <end position="473"/>
    </location>
</feature>
<evidence type="ECO:0000256" key="2">
    <source>
        <dbReference type="ARBA" id="ARBA00022527"/>
    </source>
</evidence>
<evidence type="ECO:0000256" key="5">
    <source>
        <dbReference type="ARBA" id="ARBA00022777"/>
    </source>
</evidence>
<evidence type="ECO:0000256" key="7">
    <source>
        <dbReference type="ARBA" id="ARBA00047899"/>
    </source>
</evidence>
<dbReference type="InterPro" id="IPR008271">
    <property type="entry name" value="Ser/Thr_kinase_AS"/>
</dbReference>
<sequence>MSLDQDYSYYHCQQDSQPGSQPDPDSNRPSQSDGVNTSNGSSQNSGNNSPSQSHKDPLTDLIPVRNYLTLRDYDNFTWDDADKETSEKWLRPVREAGLDETKHKVFHHSNREFLIPGTHPFSNLGDLGQSGSNIVYKVTSPPAQQEHHRRPLALKVILCTDRSRGSPGGPRSHARKQALEEVRNMSRIRHSHIVVYVASFEDYCIHTTRNKRIKNGVKVTVVQEEIRKHILGIAMYPPARHNLRELMEHISKSNNRGHTQRKEARYMHGYFGCLSQAVAYLHKSDVQIRHKDIKPANIVIDENHIPLLTDFGLSKHFEIGKESDGPTAKTVKYAEPEAVKETKRNMRSDIFPLGCVFLEMATTLLGKEPGFAEMRLSGLTSRSGPGSRPFRSTGEFQYSDEESLRRLPEYLGELEGIAKDLMSREHEAGAGGTERSAKAIIDILPVISEMMDENIKGRPFAKDLFPRFRHLYQVYPKDVGFCKSCEEEIATGGERSFPLFPTASMLAAATGNGNSMRNVVTRSSTLVSMASMTSSPSLSRAGSGTGIGFGDGSSGKENIRGGGGRSRKRERSDSGRGSSILGIKRHHSWLAGSMAG</sequence>
<dbReference type="InterPro" id="IPR011009">
    <property type="entry name" value="Kinase-like_dom_sf"/>
</dbReference>
<dbReference type="Proteomes" id="UP001301769">
    <property type="component" value="Unassembled WGS sequence"/>
</dbReference>
<proteinExistence type="predicted"/>
<dbReference type="PROSITE" id="PS00108">
    <property type="entry name" value="PROTEIN_KINASE_ST"/>
    <property type="match status" value="1"/>
</dbReference>
<evidence type="ECO:0000256" key="9">
    <source>
        <dbReference type="SAM" id="MobiDB-lite"/>
    </source>
</evidence>
<accession>A0AAN6YIS9</accession>
<dbReference type="Pfam" id="PF00069">
    <property type="entry name" value="Pkinase"/>
    <property type="match status" value="1"/>
</dbReference>
<evidence type="ECO:0000313" key="11">
    <source>
        <dbReference type="EMBL" id="KAK4219884.1"/>
    </source>
</evidence>
<organism evidence="11 12">
    <name type="scientific">Rhypophila decipiens</name>
    <dbReference type="NCBI Taxonomy" id="261697"/>
    <lineage>
        <taxon>Eukaryota</taxon>
        <taxon>Fungi</taxon>
        <taxon>Dikarya</taxon>
        <taxon>Ascomycota</taxon>
        <taxon>Pezizomycotina</taxon>
        <taxon>Sordariomycetes</taxon>
        <taxon>Sordariomycetidae</taxon>
        <taxon>Sordariales</taxon>
        <taxon>Naviculisporaceae</taxon>
        <taxon>Rhypophila</taxon>
    </lineage>
</organism>
<dbReference type="SMART" id="SM00220">
    <property type="entry name" value="S_TKc"/>
    <property type="match status" value="1"/>
</dbReference>
<dbReference type="InterPro" id="IPR000719">
    <property type="entry name" value="Prot_kinase_dom"/>
</dbReference>
<gene>
    <name evidence="11" type="ORF">QBC37DRAFT_73081</name>
</gene>